<dbReference type="AlphaFoldDB" id="A0AA86I9X2"/>
<dbReference type="InterPro" id="IPR004590">
    <property type="entry name" value="ssDNA_annealing_RecT"/>
</dbReference>
<accession>A0AA86I9X2</accession>
<dbReference type="GO" id="GO:0006259">
    <property type="term" value="P:DNA metabolic process"/>
    <property type="evidence" value="ECO:0007669"/>
    <property type="project" value="InterPro"/>
</dbReference>
<evidence type="ECO:0000256" key="1">
    <source>
        <dbReference type="SAM" id="MobiDB-lite"/>
    </source>
</evidence>
<dbReference type="Proteomes" id="UP000253834">
    <property type="component" value="Chromosome"/>
</dbReference>
<evidence type="ECO:0000313" key="3">
    <source>
        <dbReference type="Proteomes" id="UP000253834"/>
    </source>
</evidence>
<dbReference type="EMBL" id="CP022674">
    <property type="protein sequence ID" value="AXI32755.1"/>
    <property type="molecule type" value="Genomic_DNA"/>
</dbReference>
<dbReference type="Pfam" id="PF03837">
    <property type="entry name" value="RecT"/>
    <property type="match status" value="1"/>
</dbReference>
<dbReference type="InterPro" id="IPR018330">
    <property type="entry name" value="RecT_fam"/>
</dbReference>
<reference evidence="2 3" key="1">
    <citation type="submission" date="2017-07" db="EMBL/GenBank/DDBJ databases">
        <title>Isolation and development of strain Bacillus megaterium SR7 for enhanced growth and metabolite production under supercritical carbon dioxide.</title>
        <authorList>
            <person name="Freedman A.J.E."/>
            <person name="Peet K.C."/>
            <person name="Boock J.T."/>
            <person name="Penn K."/>
            <person name="Prather K.L.J."/>
            <person name="Thompson J.R."/>
        </authorList>
    </citation>
    <scope>NUCLEOTIDE SEQUENCE [LARGE SCALE GENOMIC DNA]</scope>
    <source>
        <strain evidence="2 3">SR7</strain>
    </source>
</reference>
<feature type="region of interest" description="Disordered" evidence="1">
    <location>
        <begin position="276"/>
        <end position="313"/>
    </location>
</feature>
<gene>
    <name evidence="2" type="ORF">CIB87_10815</name>
</gene>
<organism evidence="2 3">
    <name type="scientific">Priestia megaterium</name>
    <name type="common">Bacillus megaterium</name>
    <dbReference type="NCBI Taxonomy" id="1404"/>
    <lineage>
        <taxon>Bacteria</taxon>
        <taxon>Bacillati</taxon>
        <taxon>Bacillota</taxon>
        <taxon>Bacilli</taxon>
        <taxon>Bacillales</taxon>
        <taxon>Bacillaceae</taxon>
        <taxon>Priestia</taxon>
    </lineage>
</organism>
<protein>
    <recommendedName>
        <fullName evidence="4">Recombination protein RecT</fullName>
    </recommendedName>
</protein>
<evidence type="ECO:0000313" key="2">
    <source>
        <dbReference type="EMBL" id="AXI32755.1"/>
    </source>
</evidence>
<sequence length="313" mass="35440">MKLATNNSVKNQLAQRKNNVAKTDDTGFQGQLATMFKQQFKAITSIAPKHVTPERLIRIGMNAASRNPKLMECSPESIVGAVVNCSVLGVEPNLLGHAYIVPFFNGSTKRMEAQFQLGYRGLIDLARRTGEITSVYAHEVYEGDEFEYSYGLDKDLKHKPIGEEDESKITHFYAVYKLKDGAFDFIVMSRKQVEKHRDRFTKSQKNGNVFGPWKDHFTEMAKKTVLIKLLKTAPISIEQQETRTVMEGLQYDNSVSKVKEGQFGDGFIDAEYQVEEDMENNQSQQEVPGEKPSAFDFGGEEIDIKDEDLPFDK</sequence>
<dbReference type="NCBIfam" id="TIGR00616">
    <property type="entry name" value="rect"/>
    <property type="match status" value="1"/>
</dbReference>
<evidence type="ECO:0008006" key="4">
    <source>
        <dbReference type="Google" id="ProtNLM"/>
    </source>
</evidence>
<proteinExistence type="predicted"/>
<name>A0AA86I9X2_PRIMG</name>
<feature type="region of interest" description="Disordered" evidence="1">
    <location>
        <begin position="1"/>
        <end position="21"/>
    </location>
</feature>
<dbReference type="GO" id="GO:0003677">
    <property type="term" value="F:DNA binding"/>
    <property type="evidence" value="ECO:0007669"/>
    <property type="project" value="InterPro"/>
</dbReference>